<keyword evidence="3" id="KW-1185">Reference proteome</keyword>
<dbReference type="AlphaFoldDB" id="A0A5K1IFS7"/>
<organism evidence="2 3">
    <name type="scientific">Collinsella aerofaciens</name>
    <dbReference type="NCBI Taxonomy" id="74426"/>
    <lineage>
        <taxon>Bacteria</taxon>
        <taxon>Bacillati</taxon>
        <taxon>Actinomycetota</taxon>
        <taxon>Coriobacteriia</taxon>
        <taxon>Coriobacteriales</taxon>
        <taxon>Coriobacteriaceae</taxon>
        <taxon>Collinsella</taxon>
    </lineage>
</organism>
<evidence type="ECO:0000313" key="3">
    <source>
        <dbReference type="Proteomes" id="UP000361836"/>
    </source>
</evidence>
<keyword evidence="1" id="KW-0812">Transmembrane</keyword>
<dbReference type="Proteomes" id="UP000361836">
    <property type="component" value="Unassembled WGS sequence"/>
</dbReference>
<name>A0A5K1IFS7_9ACTN</name>
<keyword evidence="1" id="KW-0472">Membrane</keyword>
<feature type="transmembrane region" description="Helical" evidence="1">
    <location>
        <begin position="7"/>
        <end position="28"/>
    </location>
</feature>
<reference evidence="2 3" key="1">
    <citation type="submission" date="2019-10" db="EMBL/GenBank/DDBJ databases">
        <authorList>
            <person name="Wolf R A."/>
        </authorList>
    </citation>
    <scope>NUCLEOTIDE SEQUENCE [LARGE SCALE GENOMIC DNA]</scope>
    <source>
        <strain evidence="2">Collinsella_aerofaciens_MC2</strain>
    </source>
</reference>
<feature type="transmembrane region" description="Helical" evidence="1">
    <location>
        <begin position="34"/>
        <end position="55"/>
    </location>
</feature>
<keyword evidence="1" id="KW-1133">Transmembrane helix</keyword>
<evidence type="ECO:0000313" key="2">
    <source>
        <dbReference type="EMBL" id="VWL87121.1"/>
    </source>
</evidence>
<sequence length="61" mass="6443">MDRIMKALRITGIPGSICGIIGYIGYFVGGNFGAFVEGALPGILLSFSLLVLLVIPRSSKE</sequence>
<dbReference type="EMBL" id="CABWIE010000002">
    <property type="protein sequence ID" value="VWL87121.1"/>
    <property type="molecule type" value="Genomic_DNA"/>
</dbReference>
<protein>
    <submittedName>
        <fullName evidence="2">Uncharacterized protein</fullName>
    </submittedName>
</protein>
<dbReference type="RefSeq" id="WP_152074248.1">
    <property type="nucleotide sequence ID" value="NZ_CAAKNU010000023.1"/>
</dbReference>
<gene>
    <name evidence="2" type="ORF">KCJAJFAP_01551</name>
</gene>
<accession>A0A5K1IFS7</accession>
<evidence type="ECO:0000256" key="1">
    <source>
        <dbReference type="SAM" id="Phobius"/>
    </source>
</evidence>
<proteinExistence type="predicted"/>